<keyword evidence="2" id="KW-1185">Reference proteome</keyword>
<evidence type="ECO:0000313" key="1">
    <source>
        <dbReference type="EMBL" id="SPJ31860.1"/>
    </source>
</evidence>
<gene>
    <name evidence="1" type="ORF">PC_RS06775</name>
</gene>
<accession>A0A2P9HA21</accession>
<dbReference type="OrthoDB" id="9989924at2"/>
<evidence type="ECO:0000313" key="2">
    <source>
        <dbReference type="Proteomes" id="UP000000529"/>
    </source>
</evidence>
<dbReference type="EMBL" id="BX908798">
    <property type="protein sequence ID" value="SPJ31860.1"/>
    <property type="molecule type" value="Genomic_DNA"/>
</dbReference>
<protein>
    <submittedName>
        <fullName evidence="1">Uncharacterized protein</fullName>
    </submittedName>
</protein>
<dbReference type="KEGG" id="pcu:PC_RS06775"/>
<proteinExistence type="predicted"/>
<reference evidence="1 2" key="1">
    <citation type="journal article" date="2004" name="Science">
        <title>Illuminating the evolutionary history of chlamydiae.</title>
        <authorList>
            <person name="Horn M."/>
            <person name="Collingro A."/>
            <person name="Schmitz-Esser S."/>
            <person name="Beier C.L."/>
            <person name="Purkhold U."/>
            <person name="Fartmann B."/>
            <person name="Brandt P."/>
            <person name="Nyakatura G.J."/>
            <person name="Droege M."/>
            <person name="Frishman D."/>
            <person name="Rattei T."/>
            <person name="Mewes H."/>
            <person name="Wagner M."/>
        </authorList>
    </citation>
    <scope>NUCLEOTIDE SEQUENCE [LARGE SCALE GENOMIC DNA]</scope>
    <source>
        <strain evidence="1 2">UWE25</strain>
    </source>
</reference>
<dbReference type="RefSeq" id="WP_044045163.1">
    <property type="nucleotide sequence ID" value="NC_005861.2"/>
</dbReference>
<dbReference type="STRING" id="264201.pc1407"/>
<dbReference type="AlphaFoldDB" id="A0A2P9HA21"/>
<dbReference type="Proteomes" id="UP000000529">
    <property type="component" value="Chromosome"/>
</dbReference>
<organism evidence="1 2">
    <name type="scientific">Protochlamydia amoebophila (strain UWE25)</name>
    <dbReference type="NCBI Taxonomy" id="264201"/>
    <lineage>
        <taxon>Bacteria</taxon>
        <taxon>Pseudomonadati</taxon>
        <taxon>Chlamydiota</taxon>
        <taxon>Chlamydiia</taxon>
        <taxon>Parachlamydiales</taxon>
        <taxon>Parachlamydiaceae</taxon>
        <taxon>Candidatus Protochlamydia</taxon>
    </lineage>
</organism>
<name>A0A2P9HA21_PARUW</name>
<sequence>MAEKERAMEALKHLATAQYCFYYDRLVLDANGNPEKGADEKWKKEEVMAIDTLFVIKEIRNKPNGNLEYYEIIPSPIFLDQTESNFMLIPYNWREEVRSVVGSRKASLIHFAFFFFYVINMK</sequence>